<feature type="transmembrane region" description="Helical" evidence="7">
    <location>
        <begin position="210"/>
        <end position="230"/>
    </location>
</feature>
<feature type="transmembrane region" description="Helical" evidence="7">
    <location>
        <begin position="115"/>
        <end position="135"/>
    </location>
</feature>
<keyword evidence="3 7" id="KW-0812">Transmembrane</keyword>
<dbReference type="InterPro" id="IPR019108">
    <property type="entry name" value="Caa3_assmbl_CtaG-rel"/>
</dbReference>
<feature type="transmembrane region" description="Helical" evidence="7">
    <location>
        <begin position="15"/>
        <end position="38"/>
    </location>
</feature>
<keyword evidence="4 7" id="KW-1133">Transmembrane helix</keyword>
<reference evidence="9" key="1">
    <citation type="journal article" date="2019" name="Int. J. Syst. Evol. Microbiol.">
        <title>The Global Catalogue of Microorganisms (GCM) 10K type strain sequencing project: providing services to taxonomists for standard genome sequencing and annotation.</title>
        <authorList>
            <consortium name="The Broad Institute Genomics Platform"/>
            <consortium name="The Broad Institute Genome Sequencing Center for Infectious Disease"/>
            <person name="Wu L."/>
            <person name="Ma J."/>
        </authorList>
    </citation>
    <scope>NUCLEOTIDE SEQUENCE [LARGE SCALE GENOMIC DNA]</scope>
    <source>
        <strain evidence="9">KACC 11299</strain>
    </source>
</reference>
<dbReference type="Pfam" id="PF09678">
    <property type="entry name" value="Caa3_CtaG"/>
    <property type="match status" value="1"/>
</dbReference>
<evidence type="ECO:0000256" key="5">
    <source>
        <dbReference type="ARBA" id="ARBA00023136"/>
    </source>
</evidence>
<evidence type="ECO:0000256" key="6">
    <source>
        <dbReference type="SAM" id="MobiDB-lite"/>
    </source>
</evidence>
<evidence type="ECO:0000256" key="7">
    <source>
        <dbReference type="SAM" id="Phobius"/>
    </source>
</evidence>
<feature type="compositionally biased region" description="Basic and acidic residues" evidence="6">
    <location>
        <begin position="254"/>
        <end position="267"/>
    </location>
</feature>
<accession>A0ABW0TXC8</accession>
<proteinExistence type="predicted"/>
<dbReference type="RefSeq" id="WP_381444592.1">
    <property type="nucleotide sequence ID" value="NZ_JBHSNP010000024.1"/>
</dbReference>
<keyword evidence="9" id="KW-1185">Reference proteome</keyword>
<feature type="transmembrane region" description="Helical" evidence="7">
    <location>
        <begin position="156"/>
        <end position="173"/>
    </location>
</feature>
<evidence type="ECO:0000256" key="1">
    <source>
        <dbReference type="ARBA" id="ARBA00004651"/>
    </source>
</evidence>
<feature type="transmembrane region" description="Helical" evidence="7">
    <location>
        <begin position="44"/>
        <end position="67"/>
    </location>
</feature>
<comment type="subcellular location">
    <subcellularLocation>
        <location evidence="1">Cell membrane</location>
        <topology evidence="1">Multi-pass membrane protein</topology>
    </subcellularLocation>
</comment>
<evidence type="ECO:0000313" key="9">
    <source>
        <dbReference type="Proteomes" id="UP001596071"/>
    </source>
</evidence>
<feature type="transmembrane region" description="Helical" evidence="7">
    <location>
        <begin position="88"/>
        <end position="109"/>
    </location>
</feature>
<dbReference type="EMBL" id="JBHSNP010000024">
    <property type="protein sequence ID" value="MFC5603696.1"/>
    <property type="molecule type" value="Genomic_DNA"/>
</dbReference>
<protein>
    <submittedName>
        <fullName evidence="8">Cytochrome c oxidase assembly protein</fullName>
    </submittedName>
</protein>
<comment type="caution">
    <text evidence="8">The sequence shown here is derived from an EMBL/GenBank/DDBJ whole genome shotgun (WGS) entry which is preliminary data.</text>
</comment>
<name>A0ABW0TXC8_9BACL</name>
<keyword evidence="5 7" id="KW-0472">Membrane</keyword>
<gene>
    <name evidence="8" type="ORF">ACFPTP_10745</name>
</gene>
<evidence type="ECO:0000256" key="3">
    <source>
        <dbReference type="ARBA" id="ARBA00022692"/>
    </source>
</evidence>
<evidence type="ECO:0000313" key="8">
    <source>
        <dbReference type="EMBL" id="MFC5603696.1"/>
    </source>
</evidence>
<dbReference type="Proteomes" id="UP001596071">
    <property type="component" value="Unassembled WGS sequence"/>
</dbReference>
<feature type="region of interest" description="Disordered" evidence="6">
    <location>
        <begin position="240"/>
        <end position="267"/>
    </location>
</feature>
<keyword evidence="2" id="KW-1003">Cell membrane</keyword>
<evidence type="ECO:0000256" key="2">
    <source>
        <dbReference type="ARBA" id="ARBA00022475"/>
    </source>
</evidence>
<evidence type="ECO:0000256" key="4">
    <source>
        <dbReference type="ARBA" id="ARBA00022989"/>
    </source>
</evidence>
<organism evidence="8 9">
    <name type="scientific">Sporosarcina koreensis</name>
    <dbReference type="NCBI Taxonomy" id="334735"/>
    <lineage>
        <taxon>Bacteria</taxon>
        <taxon>Bacillati</taxon>
        <taxon>Bacillota</taxon>
        <taxon>Bacilli</taxon>
        <taxon>Bacillales</taxon>
        <taxon>Caryophanaceae</taxon>
        <taxon>Sporosarcina</taxon>
    </lineage>
</organism>
<sequence>MQYYAKAGLVNRHTLLFSLGVLLLYFTIGSPFTIISHLSFSLHMIQMSILFFIIPPLILLGTPENLYRKTLNFPKPSWIKKLHFPPKIALYVFGLILLLYHLPFILTFISKNALLQSGFISGMFLLSFIMWWPIASPDPNRRLDKRDMKRYAMTSGYVLLPACLFFILAALIGEIENPLFVQLTVHLCMPETLGTVTLLPSPFNTKYDQFMAGVIMMGLHKCGLVMALKLEDKMIAAQPKSEKNETYPPAQTYCEKRDKGGGFVEKL</sequence>